<name>A0A0F9B791_9ZZZZ</name>
<dbReference type="PANTHER" id="PTHR36441:SF1">
    <property type="entry name" value="DUF503 DOMAIN-CONTAINING PROTEIN"/>
    <property type="match status" value="1"/>
</dbReference>
<organism evidence="1">
    <name type="scientific">marine sediment metagenome</name>
    <dbReference type="NCBI Taxonomy" id="412755"/>
    <lineage>
        <taxon>unclassified sequences</taxon>
        <taxon>metagenomes</taxon>
        <taxon>ecological metagenomes</taxon>
    </lineage>
</organism>
<evidence type="ECO:0008006" key="2">
    <source>
        <dbReference type="Google" id="ProtNLM"/>
    </source>
</evidence>
<reference evidence="1" key="1">
    <citation type="journal article" date="2015" name="Nature">
        <title>Complex archaea that bridge the gap between prokaryotes and eukaryotes.</title>
        <authorList>
            <person name="Spang A."/>
            <person name="Saw J.H."/>
            <person name="Jorgensen S.L."/>
            <person name="Zaremba-Niedzwiedzka K."/>
            <person name="Martijn J."/>
            <person name="Lind A.E."/>
            <person name="van Eijk R."/>
            <person name="Schleper C."/>
            <person name="Guy L."/>
            <person name="Ettema T.J."/>
        </authorList>
    </citation>
    <scope>NUCLEOTIDE SEQUENCE</scope>
</reference>
<dbReference type="SUPFAM" id="SSF103007">
    <property type="entry name" value="Hypothetical protein TT1725"/>
    <property type="match status" value="1"/>
</dbReference>
<dbReference type="InterPro" id="IPR007546">
    <property type="entry name" value="DUF503"/>
</dbReference>
<dbReference type="EMBL" id="LAZR01042375">
    <property type="protein sequence ID" value="KKL09677.1"/>
    <property type="molecule type" value="Genomic_DNA"/>
</dbReference>
<accession>A0A0F9B791</accession>
<sequence length="93" mass="10676">MIVGVLTAQLHMQGITSLKEKRGIVKSVIGRLKSRFNISIAEVDHQDNKTSAVIAMVMVSNDTRFIDRQFDTIINFMQRDGRFYLGKIERETF</sequence>
<protein>
    <recommendedName>
        <fullName evidence="2">DUF503 domain-containing protein</fullName>
    </recommendedName>
</protein>
<evidence type="ECO:0000313" key="1">
    <source>
        <dbReference type="EMBL" id="KKL09677.1"/>
    </source>
</evidence>
<dbReference type="Pfam" id="PF04456">
    <property type="entry name" value="DUF503"/>
    <property type="match status" value="1"/>
</dbReference>
<proteinExistence type="predicted"/>
<dbReference type="Gene3D" id="3.30.70.1120">
    <property type="entry name" value="TT1725-like"/>
    <property type="match status" value="1"/>
</dbReference>
<gene>
    <name evidence="1" type="ORF">LCGC14_2563460</name>
</gene>
<comment type="caution">
    <text evidence="1">The sequence shown here is derived from an EMBL/GenBank/DDBJ whole genome shotgun (WGS) entry which is preliminary data.</text>
</comment>
<dbReference type="InterPro" id="IPR036746">
    <property type="entry name" value="TT1725-like_sf"/>
</dbReference>
<dbReference type="PANTHER" id="PTHR36441">
    <property type="entry name" value="HYPOTHETICAL CYTOSOLIC PROTEIN"/>
    <property type="match status" value="1"/>
</dbReference>
<dbReference type="AlphaFoldDB" id="A0A0F9B791"/>